<comment type="subcellular location">
    <subcellularLocation>
        <location evidence="2">Endoplasmic reticulum membrane</location>
        <topology evidence="2">Multi-pass membrane protein</topology>
    </subcellularLocation>
</comment>
<gene>
    <name evidence="16" type="ordered locus">Turpa_1563</name>
</gene>
<feature type="transmembrane region" description="Helical" evidence="14">
    <location>
        <begin position="61"/>
        <end position="82"/>
    </location>
</feature>
<evidence type="ECO:0000256" key="12">
    <source>
        <dbReference type="ARBA" id="ARBA00023136"/>
    </source>
</evidence>
<keyword evidence="17" id="KW-1185">Reference proteome</keyword>
<sequence>MQTTAKKSIKEAMATSETIRMFKWDWMERLSHVHPATPFVVYIPVVVVAMYYAFMQGNLEPLMILAYFGLGIFIWTLTEYLLHRFFFHIPQTNRVFKAIYFYSHGIHHDAPNDATRLVMPPSASIPLAILFYFLFEAVGGTYYLPIFAGFITAYMAYDFIHFATHFFNFKSAWFRKIKENHMRHHFLTNKYNFGLSSPLWDYVFFTIFRGKASLDTDGKKPV</sequence>
<evidence type="ECO:0000256" key="11">
    <source>
        <dbReference type="ARBA" id="ARBA00023098"/>
    </source>
</evidence>
<dbReference type="GO" id="GO:0016020">
    <property type="term" value="C:membrane"/>
    <property type="evidence" value="ECO:0007669"/>
    <property type="project" value="InterPro"/>
</dbReference>
<dbReference type="PANTHER" id="PTHR12863:SF1">
    <property type="entry name" value="FATTY ACID 2-HYDROXYLASE"/>
    <property type="match status" value="1"/>
</dbReference>
<evidence type="ECO:0000256" key="5">
    <source>
        <dbReference type="ARBA" id="ARBA00022723"/>
    </source>
</evidence>
<keyword evidence="4 14" id="KW-0812">Transmembrane</keyword>
<dbReference type="STRING" id="869212.Turpa_1563"/>
<dbReference type="AlphaFoldDB" id="I4B4K4"/>
<keyword evidence="3" id="KW-0444">Lipid biosynthesis</keyword>
<keyword evidence="9 14" id="KW-1133">Transmembrane helix</keyword>
<proteinExistence type="predicted"/>
<dbReference type="HOGENOM" id="CLU_034756_1_1_12"/>
<evidence type="ECO:0000256" key="4">
    <source>
        <dbReference type="ARBA" id="ARBA00022692"/>
    </source>
</evidence>
<dbReference type="Proteomes" id="UP000006048">
    <property type="component" value="Chromosome"/>
</dbReference>
<dbReference type="GO" id="GO:0006633">
    <property type="term" value="P:fatty acid biosynthetic process"/>
    <property type="evidence" value="ECO:0007669"/>
    <property type="project" value="UniProtKB-KW"/>
</dbReference>
<evidence type="ECO:0000256" key="10">
    <source>
        <dbReference type="ARBA" id="ARBA00023002"/>
    </source>
</evidence>
<dbReference type="GO" id="GO:0080132">
    <property type="term" value="F:fatty acid 2-hydroxylase activity"/>
    <property type="evidence" value="ECO:0007669"/>
    <property type="project" value="InterPro"/>
</dbReference>
<evidence type="ECO:0000313" key="16">
    <source>
        <dbReference type="EMBL" id="AFM12211.1"/>
    </source>
</evidence>
<evidence type="ECO:0000259" key="15">
    <source>
        <dbReference type="Pfam" id="PF04116"/>
    </source>
</evidence>
<accession>I4B4K4</accession>
<dbReference type="GO" id="GO:0005506">
    <property type="term" value="F:iron ion binding"/>
    <property type="evidence" value="ECO:0007669"/>
    <property type="project" value="InterPro"/>
</dbReference>
<evidence type="ECO:0000256" key="9">
    <source>
        <dbReference type="ARBA" id="ARBA00022989"/>
    </source>
</evidence>
<keyword evidence="12 14" id="KW-0472">Membrane</keyword>
<dbReference type="InterPro" id="IPR014430">
    <property type="entry name" value="Scs7"/>
</dbReference>
<dbReference type="PANTHER" id="PTHR12863">
    <property type="entry name" value="FATTY ACID HYDROXYLASE"/>
    <property type="match status" value="1"/>
</dbReference>
<protein>
    <submittedName>
        <fullName evidence="16">Fatty acid hydroxylase</fullName>
    </submittedName>
</protein>
<feature type="transmembrane region" description="Helical" evidence="14">
    <location>
        <begin position="117"/>
        <end position="135"/>
    </location>
</feature>
<keyword evidence="11" id="KW-0443">Lipid metabolism</keyword>
<dbReference type="PATRIC" id="fig|869212.3.peg.1558"/>
<dbReference type="Pfam" id="PF04116">
    <property type="entry name" value="FA_hydroxylase"/>
    <property type="match status" value="1"/>
</dbReference>
<comment type="cofactor">
    <cofactor evidence="1">
        <name>Zn(2+)</name>
        <dbReference type="ChEBI" id="CHEBI:29105"/>
    </cofactor>
</comment>
<keyword evidence="13" id="KW-0275">Fatty acid biosynthesis</keyword>
<organism evidence="16 17">
    <name type="scientific">Turneriella parva (strain ATCC BAA-1111 / DSM 21527 / NCTC 11395 / H)</name>
    <name type="common">Leptospira parva</name>
    <dbReference type="NCBI Taxonomy" id="869212"/>
    <lineage>
        <taxon>Bacteria</taxon>
        <taxon>Pseudomonadati</taxon>
        <taxon>Spirochaetota</taxon>
        <taxon>Spirochaetia</taxon>
        <taxon>Leptospirales</taxon>
        <taxon>Leptospiraceae</taxon>
        <taxon>Turneriella</taxon>
    </lineage>
</organism>
<evidence type="ECO:0000256" key="3">
    <source>
        <dbReference type="ARBA" id="ARBA00022516"/>
    </source>
</evidence>
<evidence type="ECO:0000256" key="7">
    <source>
        <dbReference type="ARBA" id="ARBA00022832"/>
    </source>
</evidence>
<evidence type="ECO:0000256" key="14">
    <source>
        <dbReference type="SAM" id="Phobius"/>
    </source>
</evidence>
<name>I4B4K4_TURPD</name>
<dbReference type="InterPro" id="IPR006694">
    <property type="entry name" value="Fatty_acid_hydroxylase"/>
</dbReference>
<evidence type="ECO:0000256" key="6">
    <source>
        <dbReference type="ARBA" id="ARBA00022824"/>
    </source>
</evidence>
<keyword evidence="6" id="KW-0256">Endoplasmic reticulum</keyword>
<evidence type="ECO:0000313" key="17">
    <source>
        <dbReference type="Proteomes" id="UP000006048"/>
    </source>
</evidence>
<keyword evidence="7" id="KW-0276">Fatty acid metabolism</keyword>
<feature type="domain" description="Fatty acid hydroxylase" evidence="15">
    <location>
        <begin position="70"/>
        <end position="206"/>
    </location>
</feature>
<reference evidence="16 17" key="1">
    <citation type="submission" date="2012-06" db="EMBL/GenBank/DDBJ databases">
        <title>The complete chromosome of genome of Turneriella parva DSM 21527.</title>
        <authorList>
            <consortium name="US DOE Joint Genome Institute (JGI-PGF)"/>
            <person name="Lucas S."/>
            <person name="Han J."/>
            <person name="Lapidus A."/>
            <person name="Bruce D."/>
            <person name="Goodwin L."/>
            <person name="Pitluck S."/>
            <person name="Peters L."/>
            <person name="Kyrpides N."/>
            <person name="Mavromatis K."/>
            <person name="Ivanova N."/>
            <person name="Mikhailova N."/>
            <person name="Chertkov O."/>
            <person name="Detter J.C."/>
            <person name="Tapia R."/>
            <person name="Han C."/>
            <person name="Land M."/>
            <person name="Hauser L."/>
            <person name="Markowitz V."/>
            <person name="Cheng J.-F."/>
            <person name="Hugenholtz P."/>
            <person name="Woyke T."/>
            <person name="Wu D."/>
            <person name="Gronow S."/>
            <person name="Wellnitz S."/>
            <person name="Brambilla E."/>
            <person name="Klenk H.-P."/>
            <person name="Eisen J.A."/>
        </authorList>
    </citation>
    <scope>NUCLEOTIDE SEQUENCE [LARGE SCALE GENOMIC DNA]</scope>
    <source>
        <strain evidence="17">ATCC BAA-1111 / DSM 21527 / NCTC 11395 / H</strain>
    </source>
</reference>
<evidence type="ECO:0000256" key="8">
    <source>
        <dbReference type="ARBA" id="ARBA00022833"/>
    </source>
</evidence>
<feature type="transmembrane region" description="Helical" evidence="14">
    <location>
        <begin position="36"/>
        <end position="55"/>
    </location>
</feature>
<evidence type="ECO:0000256" key="13">
    <source>
        <dbReference type="ARBA" id="ARBA00023160"/>
    </source>
</evidence>
<keyword evidence="8" id="KW-0862">Zinc</keyword>
<keyword evidence="5" id="KW-0479">Metal-binding</keyword>
<dbReference type="KEGG" id="tpx:Turpa_1563"/>
<keyword evidence="10" id="KW-0560">Oxidoreductase</keyword>
<evidence type="ECO:0000256" key="1">
    <source>
        <dbReference type="ARBA" id="ARBA00001947"/>
    </source>
</evidence>
<evidence type="ECO:0000256" key="2">
    <source>
        <dbReference type="ARBA" id="ARBA00004477"/>
    </source>
</evidence>
<dbReference type="EMBL" id="CP002959">
    <property type="protein sequence ID" value="AFM12211.1"/>
    <property type="molecule type" value="Genomic_DNA"/>
</dbReference>
<dbReference type="RefSeq" id="WP_014802722.1">
    <property type="nucleotide sequence ID" value="NC_018020.1"/>
</dbReference>